<dbReference type="InterPro" id="IPR036691">
    <property type="entry name" value="Endo/exonu/phosph_ase_sf"/>
</dbReference>
<evidence type="ECO:0000259" key="13">
    <source>
        <dbReference type="PROSITE" id="PS50158"/>
    </source>
</evidence>
<dbReference type="SMART" id="SM00343">
    <property type="entry name" value="ZnF_C2HC"/>
    <property type="match status" value="1"/>
</dbReference>
<dbReference type="InterPro" id="IPR036875">
    <property type="entry name" value="Znf_CCHC_sf"/>
</dbReference>
<keyword evidence="5" id="KW-0479">Metal-binding</keyword>
<keyword evidence="11" id="KW-0862">Zinc</keyword>
<keyword evidence="10" id="KW-0539">Nucleus</keyword>
<dbReference type="AlphaFoldDB" id="A0A2N9H4T0"/>
<feature type="compositionally biased region" description="Polar residues" evidence="12">
    <location>
        <begin position="217"/>
        <end position="226"/>
    </location>
</feature>
<evidence type="ECO:0000256" key="9">
    <source>
        <dbReference type="ARBA" id="ARBA00023204"/>
    </source>
</evidence>
<dbReference type="CDD" id="cd09080">
    <property type="entry name" value="TDP2"/>
    <property type="match status" value="1"/>
</dbReference>
<keyword evidence="8" id="KW-0460">Magnesium</keyword>
<dbReference type="InterPro" id="IPR051547">
    <property type="entry name" value="TDP2-like"/>
</dbReference>
<keyword evidence="4" id="KW-0540">Nuclease</keyword>
<dbReference type="PANTHER" id="PTHR15822">
    <property type="entry name" value="TRAF AND TNF RECEPTOR-ASSOCIATED PROTEIN"/>
    <property type="match status" value="1"/>
</dbReference>
<evidence type="ECO:0000256" key="4">
    <source>
        <dbReference type="ARBA" id="ARBA00022722"/>
    </source>
</evidence>
<evidence type="ECO:0000256" key="3">
    <source>
        <dbReference type="ARBA" id="ARBA00004322"/>
    </source>
</evidence>
<comment type="cofactor">
    <cofactor evidence="2">
        <name>Mg(2+)</name>
        <dbReference type="ChEBI" id="CHEBI:18420"/>
    </cofactor>
</comment>
<sequence>MNAEALSIINSYVDRSLKERLAQIYNAKNAWDYLAGLYAHDDELEFAKKYRLEKEIEGVTQSGFPITVLYCYLQCYWQQLDEMEPMELSDLKSYKRYREESRLVQLLMALPDKFEPIRKSMLQRFSLPSVSEAVQELLDEEHRLTDSQLSSLSLEDKDNSKTGRDECLYCHQTGHLRADCPAKKKNNDQPFITDPILHSEEDYQPSSSSSRLASSLTPDNNQPALSTDQFRSVFDMTSQLESDISGLSPPASGKYLPPFRRELERDKRMEALGELIQLHSPDVICFQEVTPYVYDIFRVSSWWDMYNHCSVSCEEAKTRKHFCMMLSKLPVKSFNYKPFSNSKRGRQLCMAEIEVEREKLLIVATSHLEFPSKAPHEWVNSEIRVSQAKEAINLLKKFPNVVFCGDMNWIDDLDGPFPLPDGWIDAWTKLRPGENGWTYDTASNLMLCANFPVQRRLDMFVCNLFDFKLSAIDMIGTEAIPGVSYLKEKWAERVHKLVLPVWPSDHYGLVLKINSQ</sequence>
<dbReference type="GO" id="GO:0005737">
    <property type="term" value="C:cytoplasm"/>
    <property type="evidence" value="ECO:0007669"/>
    <property type="project" value="TreeGrafter"/>
</dbReference>
<feature type="domain" description="CCHC-type" evidence="13">
    <location>
        <begin position="167"/>
        <end position="181"/>
    </location>
</feature>
<comment type="cofactor">
    <cofactor evidence="1">
        <name>Mn(2+)</name>
        <dbReference type="ChEBI" id="CHEBI:29035"/>
    </cofactor>
</comment>
<feature type="region of interest" description="Disordered" evidence="12">
    <location>
        <begin position="200"/>
        <end position="226"/>
    </location>
</feature>
<dbReference type="GO" id="GO:0006302">
    <property type="term" value="P:double-strand break repair"/>
    <property type="evidence" value="ECO:0007669"/>
    <property type="project" value="TreeGrafter"/>
</dbReference>
<gene>
    <name evidence="14" type="ORF">FSB_LOCUS34720</name>
</gene>
<evidence type="ECO:0000256" key="2">
    <source>
        <dbReference type="ARBA" id="ARBA00001946"/>
    </source>
</evidence>
<evidence type="ECO:0000256" key="6">
    <source>
        <dbReference type="ARBA" id="ARBA00022763"/>
    </source>
</evidence>
<dbReference type="Pfam" id="PF03372">
    <property type="entry name" value="Exo_endo_phos"/>
    <property type="match status" value="1"/>
</dbReference>
<dbReference type="InterPro" id="IPR005135">
    <property type="entry name" value="Endo/exonuclease/phosphatase"/>
</dbReference>
<evidence type="ECO:0000256" key="10">
    <source>
        <dbReference type="ARBA" id="ARBA00023242"/>
    </source>
</evidence>
<evidence type="ECO:0000256" key="11">
    <source>
        <dbReference type="PROSITE-ProRule" id="PRU00047"/>
    </source>
</evidence>
<dbReference type="GO" id="GO:0004518">
    <property type="term" value="F:nuclease activity"/>
    <property type="evidence" value="ECO:0007669"/>
    <property type="project" value="UniProtKB-KW"/>
</dbReference>
<evidence type="ECO:0000256" key="8">
    <source>
        <dbReference type="ARBA" id="ARBA00022842"/>
    </source>
</evidence>
<dbReference type="GO" id="GO:0070260">
    <property type="term" value="F:5'-tyrosyl-DNA phosphodiesterase activity"/>
    <property type="evidence" value="ECO:0007669"/>
    <property type="project" value="TreeGrafter"/>
</dbReference>
<evidence type="ECO:0000313" key="14">
    <source>
        <dbReference type="EMBL" id="SPD06838.1"/>
    </source>
</evidence>
<keyword evidence="11" id="KW-0863">Zinc-finger</keyword>
<keyword evidence="9" id="KW-0234">DNA repair</keyword>
<organism evidence="14">
    <name type="scientific">Fagus sylvatica</name>
    <name type="common">Beechnut</name>
    <dbReference type="NCBI Taxonomy" id="28930"/>
    <lineage>
        <taxon>Eukaryota</taxon>
        <taxon>Viridiplantae</taxon>
        <taxon>Streptophyta</taxon>
        <taxon>Embryophyta</taxon>
        <taxon>Tracheophyta</taxon>
        <taxon>Spermatophyta</taxon>
        <taxon>Magnoliopsida</taxon>
        <taxon>eudicotyledons</taxon>
        <taxon>Gunneridae</taxon>
        <taxon>Pentapetalae</taxon>
        <taxon>rosids</taxon>
        <taxon>fabids</taxon>
        <taxon>Fagales</taxon>
        <taxon>Fagaceae</taxon>
        <taxon>Fagus</taxon>
    </lineage>
</organism>
<keyword evidence="7" id="KW-0378">Hydrolase</keyword>
<name>A0A2N9H4T0_FAGSY</name>
<dbReference type="EMBL" id="OIVN01002838">
    <property type="protein sequence ID" value="SPD06838.1"/>
    <property type="molecule type" value="Genomic_DNA"/>
</dbReference>
<dbReference type="PANTHER" id="PTHR15822:SF4">
    <property type="entry name" value="TYROSYL-DNA PHOSPHODIESTERASE 2"/>
    <property type="match status" value="1"/>
</dbReference>
<protein>
    <recommendedName>
        <fullName evidence="13">CCHC-type domain-containing protein</fullName>
    </recommendedName>
</protein>
<dbReference type="PROSITE" id="PS50158">
    <property type="entry name" value="ZF_CCHC"/>
    <property type="match status" value="1"/>
</dbReference>
<dbReference type="Gene3D" id="3.60.10.10">
    <property type="entry name" value="Endonuclease/exonuclease/phosphatase"/>
    <property type="match status" value="1"/>
</dbReference>
<dbReference type="FunFam" id="3.60.10.10:FF:000058">
    <property type="entry name" value="Tyrosyl-DNA phosphodiesterase 2"/>
    <property type="match status" value="1"/>
</dbReference>
<comment type="subcellular location">
    <subcellularLocation>
        <location evidence="3">Nucleus</location>
        <location evidence="3">PML body</location>
    </subcellularLocation>
</comment>
<accession>A0A2N9H4T0</accession>
<dbReference type="Gene3D" id="4.10.60.10">
    <property type="entry name" value="Zinc finger, CCHC-type"/>
    <property type="match status" value="1"/>
</dbReference>
<dbReference type="GO" id="GO:0003697">
    <property type="term" value="F:single-stranded DNA binding"/>
    <property type="evidence" value="ECO:0007669"/>
    <property type="project" value="TreeGrafter"/>
</dbReference>
<dbReference type="SUPFAM" id="SSF56219">
    <property type="entry name" value="DNase I-like"/>
    <property type="match status" value="1"/>
</dbReference>
<dbReference type="InterPro" id="IPR001878">
    <property type="entry name" value="Znf_CCHC"/>
</dbReference>
<evidence type="ECO:0000256" key="12">
    <source>
        <dbReference type="SAM" id="MobiDB-lite"/>
    </source>
</evidence>
<evidence type="ECO:0000256" key="5">
    <source>
        <dbReference type="ARBA" id="ARBA00022723"/>
    </source>
</evidence>
<feature type="compositionally biased region" description="Low complexity" evidence="12">
    <location>
        <begin position="206"/>
        <end position="216"/>
    </location>
</feature>
<evidence type="ECO:0000256" key="7">
    <source>
        <dbReference type="ARBA" id="ARBA00022801"/>
    </source>
</evidence>
<dbReference type="GO" id="GO:0008270">
    <property type="term" value="F:zinc ion binding"/>
    <property type="evidence" value="ECO:0007669"/>
    <property type="project" value="UniProtKB-KW"/>
</dbReference>
<dbReference type="SUPFAM" id="SSF57756">
    <property type="entry name" value="Retrovirus zinc finger-like domains"/>
    <property type="match status" value="1"/>
</dbReference>
<proteinExistence type="predicted"/>
<keyword evidence="6" id="KW-0227">DNA damage</keyword>
<evidence type="ECO:0000256" key="1">
    <source>
        <dbReference type="ARBA" id="ARBA00001936"/>
    </source>
</evidence>
<reference evidence="14" key="1">
    <citation type="submission" date="2018-02" db="EMBL/GenBank/DDBJ databases">
        <authorList>
            <person name="Cohen D.B."/>
            <person name="Kent A.D."/>
        </authorList>
    </citation>
    <scope>NUCLEOTIDE SEQUENCE</scope>
</reference>